<dbReference type="InterPro" id="IPR011053">
    <property type="entry name" value="Single_hybrid_motif"/>
</dbReference>
<dbReference type="Gene3D" id="3.30.470.20">
    <property type="entry name" value="ATP-grasp fold, B domain"/>
    <property type="match status" value="1"/>
</dbReference>
<feature type="domain" description="ATP-grasp" evidence="6">
    <location>
        <begin position="25"/>
        <end position="95"/>
    </location>
</feature>
<accession>A0A0D6LAH6</accession>
<evidence type="ECO:0000256" key="4">
    <source>
        <dbReference type="PROSITE-ProRule" id="PRU00409"/>
    </source>
</evidence>
<gene>
    <name evidence="8" type="ORF">ANCCEY_12114</name>
</gene>
<dbReference type="Gene3D" id="3.20.20.70">
    <property type="entry name" value="Aldolase class I"/>
    <property type="match status" value="2"/>
</dbReference>
<proteinExistence type="predicted"/>
<organism evidence="8 9">
    <name type="scientific">Ancylostoma ceylanicum</name>
    <dbReference type="NCBI Taxonomy" id="53326"/>
    <lineage>
        <taxon>Eukaryota</taxon>
        <taxon>Metazoa</taxon>
        <taxon>Ecdysozoa</taxon>
        <taxon>Nematoda</taxon>
        <taxon>Chromadorea</taxon>
        <taxon>Rhabditida</taxon>
        <taxon>Rhabditina</taxon>
        <taxon>Rhabditomorpha</taxon>
        <taxon>Strongyloidea</taxon>
        <taxon>Ancylostomatidae</taxon>
        <taxon>Ancylostomatinae</taxon>
        <taxon>Ancylostoma</taxon>
    </lineage>
</organism>
<evidence type="ECO:0000259" key="7">
    <source>
        <dbReference type="PROSITE" id="PS50979"/>
    </source>
</evidence>
<dbReference type="AlphaFoldDB" id="A0A0D6LAH6"/>
<dbReference type="InterPro" id="IPR055268">
    <property type="entry name" value="PCB-like"/>
</dbReference>
<dbReference type="InterPro" id="IPR011054">
    <property type="entry name" value="Rudment_hybrid_motif"/>
</dbReference>
<dbReference type="GO" id="GO:0004736">
    <property type="term" value="F:pyruvate carboxylase activity"/>
    <property type="evidence" value="ECO:0007669"/>
    <property type="project" value="TreeGrafter"/>
</dbReference>
<dbReference type="InterPro" id="IPR005482">
    <property type="entry name" value="Biotin_COase_C"/>
</dbReference>
<dbReference type="SUPFAM" id="SSF51246">
    <property type="entry name" value="Rudiment single hybrid motif"/>
    <property type="match status" value="1"/>
</dbReference>
<evidence type="ECO:0000313" key="8">
    <source>
        <dbReference type="EMBL" id="EPB68804.1"/>
    </source>
</evidence>
<dbReference type="PROSITE" id="PS50979">
    <property type="entry name" value="BC"/>
    <property type="match status" value="1"/>
</dbReference>
<feature type="domain" description="Lipoyl-binding" evidence="5">
    <location>
        <begin position="867"/>
        <end position="936"/>
    </location>
</feature>
<evidence type="ECO:0000259" key="5">
    <source>
        <dbReference type="PROSITE" id="PS50968"/>
    </source>
</evidence>
<dbReference type="PANTHER" id="PTHR43778">
    <property type="entry name" value="PYRUVATE CARBOXYLASE"/>
    <property type="match status" value="1"/>
</dbReference>
<evidence type="ECO:0000259" key="6">
    <source>
        <dbReference type="PROSITE" id="PS50975"/>
    </source>
</evidence>
<feature type="domain" description="Biotin carboxylation" evidence="7">
    <location>
        <begin position="1"/>
        <end position="199"/>
    </location>
</feature>
<reference evidence="8 9" key="1">
    <citation type="submission" date="2013-05" db="EMBL/GenBank/DDBJ databases">
        <title>Draft genome of the parasitic nematode Anyclostoma ceylanicum.</title>
        <authorList>
            <person name="Mitreva M."/>
        </authorList>
    </citation>
    <scope>NUCLEOTIDE SEQUENCE [LARGE SCALE GENOMIC DNA]</scope>
</reference>
<dbReference type="InterPro" id="IPR000089">
    <property type="entry name" value="Biotin_lipoyl"/>
</dbReference>
<dbReference type="SUPFAM" id="SSF51569">
    <property type="entry name" value="Aldolase"/>
    <property type="match status" value="1"/>
</dbReference>
<dbReference type="Gene3D" id="2.40.50.100">
    <property type="match status" value="1"/>
</dbReference>
<dbReference type="SUPFAM" id="SSF51230">
    <property type="entry name" value="Single hybrid motif"/>
    <property type="match status" value="1"/>
</dbReference>
<name>A0A0D6LAH6_9BILA</name>
<keyword evidence="8" id="KW-0670">Pyruvate</keyword>
<keyword evidence="2 4" id="KW-0547">Nucleotide-binding</keyword>
<dbReference type="InterPro" id="IPR011761">
    <property type="entry name" value="ATP-grasp"/>
</dbReference>
<dbReference type="Pfam" id="PF00364">
    <property type="entry name" value="Biotin_lipoyl"/>
    <property type="match status" value="1"/>
</dbReference>
<dbReference type="SMART" id="SM00878">
    <property type="entry name" value="Biotin_carb_C"/>
    <property type="match status" value="1"/>
</dbReference>
<keyword evidence="1" id="KW-0436">Ligase</keyword>
<dbReference type="Pfam" id="PF02786">
    <property type="entry name" value="CPSase_L_D2"/>
    <property type="match status" value="1"/>
</dbReference>
<dbReference type="GO" id="GO:0005737">
    <property type="term" value="C:cytoplasm"/>
    <property type="evidence" value="ECO:0007669"/>
    <property type="project" value="TreeGrafter"/>
</dbReference>
<dbReference type="SUPFAM" id="SSF89000">
    <property type="entry name" value="post-HMGL domain-like"/>
    <property type="match status" value="1"/>
</dbReference>
<sequence length="938" mass="105012">MSFIYMKEIAPIKDNKGEIAPARNLDEEIRAKLFADAIAICKHVRYQNAGTVKFLVDFEGNHYFIGMSARLQMEHSVTEEVTGIDLVNAQIRVAEGARLADLGLSQENICVKGAAIQCQIQNEDPNNFGKPQTGRLKVYRIGGGLGIRKDGFAYDGGKVDNLYNPLLCKTNVSFLINILKDPSFTEGIVYTSYIDENPLLTEVVPARNRALKLLRYMSEVKRDLCFGSLSCARRQFKPYTFEANGSLSKERVDDIYQMKRTATAFARAVERELFAHDVDRNVNLDKRRAQDKVNGSLSPLGVPDAKICRTPPDTPEHKRGPFPKGFKDILDKEGPSGFAKALRKHQGDAHQSLLATRVRTKDLLRIAPHIAHHMSGLRSIENWGGATFHVCMNFLYECPWERLEALRKAIPNVPFQCIFRGANAFGYSNFPDNYIREFCKLAVQSGMDIFRIMDCLNYIPNLIFGIEAVGEAGGVVEAAIAYTGDVTNKNATRYNLAYYMNLVSELVKAGIHILEAKRGQPFHVDLILGIQICRFKFILTTQREQAGADGVDGAIDSMSGMTSQPSLGAIVRSMENTPKATGLNLGAISKYNHYWEQTRRLYANFECTDTLKSGSSDVFEHNIPGGQYTNLQFQSHSLNLADQFPLVCKNYARANEALGDIIKVAPSSKAVGDLAQFMTQHGISSTEELERHAEHYALPRSVQDFFEGKLGQPSYGFPESLQLKVLRGKKPITGRPGATLKPMDFDYQRRLIEQKHELAFRMQDVLSSAMFPKEFDKMVNFRRKYGPVDLLPTDVFFSGPEHQQELEIELEHGITLIIRLTSIGLVKPDGRRQVHFEYNGQERSIFVVDQEAAQRAMQRPKEHKPDRKQHGAPMKGHIVDIKVKPGDHVKYSQTLFTVSAMKMEIAVKSKTSGIVKAVLLPTGTFVEAGDLVVLIDTS</sequence>
<dbReference type="EMBL" id="KE125381">
    <property type="protein sequence ID" value="EPB68804.1"/>
    <property type="molecule type" value="Genomic_DNA"/>
</dbReference>
<dbReference type="GO" id="GO:0006094">
    <property type="term" value="P:gluconeogenesis"/>
    <property type="evidence" value="ECO:0007669"/>
    <property type="project" value="TreeGrafter"/>
</dbReference>
<dbReference type="InterPro" id="IPR013785">
    <property type="entry name" value="Aldolase_TIM"/>
</dbReference>
<evidence type="ECO:0000256" key="3">
    <source>
        <dbReference type="ARBA" id="ARBA00022840"/>
    </source>
</evidence>
<dbReference type="Proteomes" id="UP000054495">
    <property type="component" value="Unassembled WGS sequence"/>
</dbReference>
<dbReference type="CDD" id="cd07937">
    <property type="entry name" value="DRE_TIM_PC_TC_5S"/>
    <property type="match status" value="1"/>
</dbReference>
<dbReference type="CDD" id="cd06850">
    <property type="entry name" value="biotinyl_domain"/>
    <property type="match status" value="1"/>
</dbReference>
<dbReference type="InterPro" id="IPR005479">
    <property type="entry name" value="CPAse_ATP-bd"/>
</dbReference>
<dbReference type="PROSITE" id="PS50975">
    <property type="entry name" value="ATP_GRASP"/>
    <property type="match status" value="1"/>
</dbReference>
<evidence type="ECO:0000313" key="9">
    <source>
        <dbReference type="Proteomes" id="UP000054495"/>
    </source>
</evidence>
<dbReference type="SUPFAM" id="SSF56059">
    <property type="entry name" value="Glutathione synthetase ATP-binding domain-like"/>
    <property type="match status" value="1"/>
</dbReference>
<dbReference type="Pfam" id="PF02436">
    <property type="entry name" value="PYC_OADA"/>
    <property type="match status" value="1"/>
</dbReference>
<dbReference type="InterPro" id="IPR003379">
    <property type="entry name" value="Carboxylase_cons_dom"/>
</dbReference>
<keyword evidence="3 4" id="KW-0067">ATP-binding</keyword>
<dbReference type="Gene3D" id="3.10.600.10">
    <property type="entry name" value="pyruvate carboxylase f1077a mutant domain"/>
    <property type="match status" value="1"/>
</dbReference>
<keyword evidence="9" id="KW-1185">Reference proteome</keyword>
<evidence type="ECO:0000256" key="1">
    <source>
        <dbReference type="ARBA" id="ARBA00022598"/>
    </source>
</evidence>
<dbReference type="GO" id="GO:0005524">
    <property type="term" value="F:ATP binding"/>
    <property type="evidence" value="ECO:0007669"/>
    <property type="project" value="UniProtKB-UniRule"/>
</dbReference>
<dbReference type="InterPro" id="IPR011764">
    <property type="entry name" value="Biotin_carboxylation_dom"/>
</dbReference>
<evidence type="ECO:0000256" key="2">
    <source>
        <dbReference type="ARBA" id="ARBA00022741"/>
    </source>
</evidence>
<dbReference type="GO" id="GO:0046872">
    <property type="term" value="F:metal ion binding"/>
    <property type="evidence" value="ECO:0007669"/>
    <property type="project" value="InterPro"/>
</dbReference>
<protein>
    <submittedName>
        <fullName evidence="8">Putative pyruvate carboxylase</fullName>
    </submittedName>
</protein>
<dbReference type="PROSITE" id="PS50968">
    <property type="entry name" value="BIOTINYL_LIPOYL"/>
    <property type="match status" value="1"/>
</dbReference>
<dbReference type="PANTHER" id="PTHR43778:SF2">
    <property type="entry name" value="PYRUVATE CARBOXYLASE, MITOCHONDRIAL"/>
    <property type="match status" value="1"/>
</dbReference>